<sequence>MVDFHLGTLFIARPDLKKLKGKRKITNRPNKRPYRYKFVAYLHFTAVFRGGVFLEPFFFYDTRNK</sequence>
<evidence type="ECO:0000313" key="3">
    <source>
        <dbReference type="Proteomes" id="UP000272117"/>
    </source>
</evidence>
<keyword evidence="1" id="KW-1133">Transmembrane helix</keyword>
<feature type="transmembrane region" description="Helical" evidence="1">
    <location>
        <begin position="38"/>
        <end position="60"/>
    </location>
</feature>
<gene>
    <name evidence="2" type="ORF">EFB08_00525</name>
</gene>
<dbReference type="EMBL" id="RJJD01000001">
    <property type="protein sequence ID" value="RNI31060.1"/>
    <property type="molecule type" value="Genomic_DNA"/>
</dbReference>
<dbReference type="AlphaFoldDB" id="A0A3M9MZY7"/>
<proteinExistence type="predicted"/>
<comment type="caution">
    <text evidence="2">The sequence shown here is derived from an EMBL/GenBank/DDBJ whole genome shotgun (WGS) entry which is preliminary data.</text>
</comment>
<keyword evidence="3" id="KW-1185">Reference proteome</keyword>
<organism evidence="2 3">
    <name type="scientific">Rufibacter latericius</name>
    <dbReference type="NCBI Taxonomy" id="2487040"/>
    <lineage>
        <taxon>Bacteria</taxon>
        <taxon>Pseudomonadati</taxon>
        <taxon>Bacteroidota</taxon>
        <taxon>Cytophagia</taxon>
        <taxon>Cytophagales</taxon>
        <taxon>Hymenobacteraceae</taxon>
        <taxon>Rufibacter</taxon>
    </lineage>
</organism>
<evidence type="ECO:0000313" key="2">
    <source>
        <dbReference type="EMBL" id="RNI31060.1"/>
    </source>
</evidence>
<keyword evidence="1" id="KW-0472">Membrane</keyword>
<accession>A0A3M9MZY7</accession>
<dbReference type="Proteomes" id="UP000272117">
    <property type="component" value="Unassembled WGS sequence"/>
</dbReference>
<name>A0A3M9MZY7_9BACT</name>
<reference evidence="2 3" key="1">
    <citation type="submission" date="2018-11" db="EMBL/GenBank/DDBJ databases">
        <title>Rufibacter latericius sp. nov., isolated from water in Baiyang Lake.</title>
        <authorList>
            <person name="Yang Y."/>
        </authorList>
    </citation>
    <scope>NUCLEOTIDE SEQUENCE [LARGE SCALE GENOMIC DNA]</scope>
    <source>
        <strain evidence="2 3">R-22-1c-1</strain>
    </source>
</reference>
<evidence type="ECO:0000256" key="1">
    <source>
        <dbReference type="SAM" id="Phobius"/>
    </source>
</evidence>
<keyword evidence="1" id="KW-0812">Transmembrane</keyword>
<protein>
    <submittedName>
        <fullName evidence="2">Uncharacterized protein</fullName>
    </submittedName>
</protein>